<evidence type="ECO:0000313" key="4">
    <source>
        <dbReference type="EMBL" id="OCT98898.1"/>
    </source>
</evidence>
<name>A0A974I2G1_XENLA</name>
<gene>
    <name evidence="4" type="ORF">XELAEV_18011130mg</name>
</gene>
<dbReference type="AlphaFoldDB" id="A0A974I2G1"/>
<dbReference type="GO" id="GO:0005886">
    <property type="term" value="C:plasma membrane"/>
    <property type="evidence" value="ECO:0007669"/>
    <property type="project" value="TreeGrafter"/>
</dbReference>
<feature type="chain" id="PRO_5038113774" description="Ig-like domain-containing protein" evidence="2">
    <location>
        <begin position="21"/>
        <end position="305"/>
    </location>
</feature>
<accession>A0A974I2G1</accession>
<dbReference type="OMA" id="SNRYFCR"/>
<feature type="signal peptide" evidence="2">
    <location>
        <begin position="1"/>
        <end position="20"/>
    </location>
</feature>
<dbReference type="InterPro" id="IPR013783">
    <property type="entry name" value="Ig-like_fold"/>
</dbReference>
<keyword evidence="1" id="KW-1133">Transmembrane helix</keyword>
<dbReference type="Proteomes" id="UP000694892">
    <property type="component" value="Chromosome 1S"/>
</dbReference>
<dbReference type="Gene3D" id="2.60.40.10">
    <property type="entry name" value="Immunoglobulins"/>
    <property type="match status" value="2"/>
</dbReference>
<dbReference type="PROSITE" id="PS50835">
    <property type="entry name" value="IG_LIKE"/>
    <property type="match status" value="2"/>
</dbReference>
<keyword evidence="2" id="KW-0732">Signal</keyword>
<keyword evidence="1" id="KW-0812">Transmembrane</keyword>
<evidence type="ECO:0000256" key="2">
    <source>
        <dbReference type="SAM" id="SignalP"/>
    </source>
</evidence>
<protein>
    <recommendedName>
        <fullName evidence="3">Ig-like domain-containing protein</fullName>
    </recommendedName>
</protein>
<sequence length="305" mass="34236">MRGVVSLLGFFIFIADSGNGGNQWSFQVPKEVMGEVGKSATLPCWFSSPHSRSHDGALIAIWRISRPYDGTVVFKCVTHNSSEPCRATTNYMNKFTLLGNPRHNNLSISIGNLTWEDSTKYYCRVELSTDRHDKYETKTGIKLHLAAPPRILNMTIGFDSSRGYYAVCLAEGEPAPSLYWTDPLNKDQDISLTRPILKHQVATELHYLTRDGKYTCVATNCHGRVESSVYFFKFKSGGNNNMPLGLLWAALALKLMLLLVLLCAAVCYRNGYKKHSLDLNQQLPLIKAPFIRAIRTETHAQIRGD</sequence>
<keyword evidence="1" id="KW-0472">Membrane</keyword>
<feature type="domain" description="Ig-like" evidence="3">
    <location>
        <begin position="149"/>
        <end position="232"/>
    </location>
</feature>
<dbReference type="InterPro" id="IPR013106">
    <property type="entry name" value="Ig_V-set"/>
</dbReference>
<feature type="domain" description="Ig-like" evidence="3">
    <location>
        <begin position="37"/>
        <end position="139"/>
    </location>
</feature>
<organism evidence="4 5">
    <name type="scientific">Xenopus laevis</name>
    <name type="common">African clawed frog</name>
    <dbReference type="NCBI Taxonomy" id="8355"/>
    <lineage>
        <taxon>Eukaryota</taxon>
        <taxon>Metazoa</taxon>
        <taxon>Chordata</taxon>
        <taxon>Craniata</taxon>
        <taxon>Vertebrata</taxon>
        <taxon>Euteleostomi</taxon>
        <taxon>Amphibia</taxon>
        <taxon>Batrachia</taxon>
        <taxon>Anura</taxon>
        <taxon>Pipoidea</taxon>
        <taxon>Pipidae</taxon>
        <taxon>Xenopodinae</taxon>
        <taxon>Xenopus</taxon>
        <taxon>Xenopus</taxon>
    </lineage>
</organism>
<reference evidence="5" key="1">
    <citation type="journal article" date="2016" name="Nature">
        <title>Genome evolution in the allotetraploid frog Xenopus laevis.</title>
        <authorList>
            <person name="Session A.M."/>
            <person name="Uno Y."/>
            <person name="Kwon T."/>
            <person name="Chapman J.A."/>
            <person name="Toyoda A."/>
            <person name="Takahashi S."/>
            <person name="Fukui A."/>
            <person name="Hikosaka A."/>
            <person name="Suzuki A."/>
            <person name="Kondo M."/>
            <person name="van Heeringen S.J."/>
            <person name="Quigley I."/>
            <person name="Heinz S."/>
            <person name="Ogino H."/>
            <person name="Ochi H."/>
            <person name="Hellsten U."/>
            <person name="Lyons J.B."/>
            <person name="Simakov O."/>
            <person name="Putnam N."/>
            <person name="Stites J."/>
            <person name="Kuroki Y."/>
            <person name="Tanaka T."/>
            <person name="Michiue T."/>
            <person name="Watanabe M."/>
            <person name="Bogdanovic O."/>
            <person name="Lister R."/>
            <person name="Georgiou G."/>
            <person name="Paranjpe S.S."/>
            <person name="van Kruijsbergen I."/>
            <person name="Shu S."/>
            <person name="Carlson J."/>
            <person name="Kinoshita T."/>
            <person name="Ohta Y."/>
            <person name="Mawaribuchi S."/>
            <person name="Jenkins J."/>
            <person name="Grimwood J."/>
            <person name="Schmutz J."/>
            <person name="Mitros T."/>
            <person name="Mozaffari S.V."/>
            <person name="Suzuki Y."/>
            <person name="Haramoto Y."/>
            <person name="Yamamoto T.S."/>
            <person name="Takagi C."/>
            <person name="Heald R."/>
            <person name="Miller K."/>
            <person name="Haudenschild C."/>
            <person name="Kitzman J."/>
            <person name="Nakayama T."/>
            <person name="Izutsu Y."/>
            <person name="Robert J."/>
            <person name="Fortriede J."/>
            <person name="Burns K."/>
            <person name="Lotay V."/>
            <person name="Karimi K."/>
            <person name="Yasuoka Y."/>
            <person name="Dichmann D.S."/>
            <person name="Flajnik M.F."/>
            <person name="Houston D.W."/>
            <person name="Shendure J."/>
            <person name="DuPasquier L."/>
            <person name="Vize P.D."/>
            <person name="Zorn A.M."/>
            <person name="Ito M."/>
            <person name="Marcotte E.M."/>
            <person name="Wallingford J.B."/>
            <person name="Ito Y."/>
            <person name="Asashima M."/>
            <person name="Ueno N."/>
            <person name="Matsuda Y."/>
            <person name="Veenstra G.J."/>
            <person name="Fujiyama A."/>
            <person name="Harland R.M."/>
            <person name="Taira M."/>
            <person name="Rokhsar D.S."/>
        </authorList>
    </citation>
    <scope>NUCLEOTIDE SEQUENCE [LARGE SCALE GENOMIC DNA]</scope>
    <source>
        <strain evidence="5">J</strain>
    </source>
</reference>
<dbReference type="PANTHER" id="PTHR46942">
    <property type="entry name" value="SIALIC ACID-BINDING IG-LIKE LECTIN 15"/>
    <property type="match status" value="1"/>
</dbReference>
<dbReference type="Pfam" id="PF07686">
    <property type="entry name" value="V-set"/>
    <property type="match status" value="1"/>
</dbReference>
<evidence type="ECO:0000259" key="3">
    <source>
        <dbReference type="PROSITE" id="PS50835"/>
    </source>
</evidence>
<dbReference type="InterPro" id="IPR042836">
    <property type="entry name" value="SIG15"/>
</dbReference>
<proteinExistence type="predicted"/>
<dbReference type="InterPro" id="IPR007110">
    <property type="entry name" value="Ig-like_dom"/>
</dbReference>
<evidence type="ECO:0000313" key="5">
    <source>
        <dbReference type="Proteomes" id="UP000694892"/>
    </source>
</evidence>
<dbReference type="GO" id="GO:0045124">
    <property type="term" value="P:regulation of bone resorption"/>
    <property type="evidence" value="ECO:0007669"/>
    <property type="project" value="TreeGrafter"/>
</dbReference>
<dbReference type="PANTHER" id="PTHR46942:SF1">
    <property type="entry name" value="SIALIC ACID-BINDING IG-LIKE LECTIN 15"/>
    <property type="match status" value="1"/>
</dbReference>
<dbReference type="GO" id="GO:0032956">
    <property type="term" value="P:regulation of actin cytoskeleton organization"/>
    <property type="evidence" value="ECO:0007669"/>
    <property type="project" value="TreeGrafter"/>
</dbReference>
<dbReference type="EMBL" id="CM004467">
    <property type="protein sequence ID" value="OCT98898.1"/>
    <property type="molecule type" value="Genomic_DNA"/>
</dbReference>
<dbReference type="InterPro" id="IPR036179">
    <property type="entry name" value="Ig-like_dom_sf"/>
</dbReference>
<feature type="transmembrane region" description="Helical" evidence="1">
    <location>
        <begin position="246"/>
        <end position="268"/>
    </location>
</feature>
<dbReference type="SUPFAM" id="SSF48726">
    <property type="entry name" value="Immunoglobulin"/>
    <property type="match status" value="2"/>
</dbReference>
<evidence type="ECO:0000256" key="1">
    <source>
        <dbReference type="SAM" id="Phobius"/>
    </source>
</evidence>
<dbReference type="InterPro" id="IPR003599">
    <property type="entry name" value="Ig_sub"/>
</dbReference>
<dbReference type="GO" id="GO:2001204">
    <property type="term" value="P:regulation of osteoclast development"/>
    <property type="evidence" value="ECO:0007669"/>
    <property type="project" value="TreeGrafter"/>
</dbReference>
<dbReference type="SMART" id="SM00409">
    <property type="entry name" value="IG"/>
    <property type="match status" value="1"/>
</dbReference>